<dbReference type="GO" id="GO:0030527">
    <property type="term" value="F:structural constituent of chromatin"/>
    <property type="evidence" value="ECO:0007669"/>
    <property type="project" value="InterPro"/>
</dbReference>
<keyword evidence="4" id="KW-0158">Chromosome</keyword>
<evidence type="ECO:0000256" key="7">
    <source>
        <dbReference type="ARBA" id="ARBA00023269"/>
    </source>
</evidence>
<dbReference type="Pfam" id="PF00125">
    <property type="entry name" value="Histone"/>
    <property type="match status" value="1"/>
</dbReference>
<dbReference type="OrthoDB" id="842664at2759"/>
<evidence type="ECO:0000313" key="15">
    <source>
        <dbReference type="RefSeq" id="XP_055896764.1"/>
    </source>
</evidence>
<evidence type="ECO:0000256" key="8">
    <source>
        <dbReference type="SAM" id="MobiDB-lite"/>
    </source>
</evidence>
<dbReference type="EnsemblMetazoa" id="BGLB003390-RB">
    <property type="protein sequence ID" value="BGLB003390-PB"/>
    <property type="gene ID" value="BGLB003390"/>
</dbReference>
<dbReference type="VEuPathDB" id="VectorBase:BGLB003390"/>
<dbReference type="Proteomes" id="UP000076420">
    <property type="component" value="Unassembled WGS sequence"/>
</dbReference>
<evidence type="ECO:0000313" key="13">
    <source>
        <dbReference type="RefSeq" id="XP_013087427.1"/>
    </source>
</evidence>
<dbReference type="KEGG" id="bgt:106071789"/>
<dbReference type="InterPro" id="IPR007125">
    <property type="entry name" value="H2A/H2B/H3"/>
</dbReference>
<keyword evidence="5" id="KW-0238">DNA-binding</keyword>
<comment type="subcellular location">
    <subcellularLocation>
        <location evidence="2">Chromosome</location>
    </subcellularLocation>
    <subcellularLocation>
        <location evidence="1">Nucleus</location>
    </subcellularLocation>
</comment>
<dbReference type="GeneID" id="106071789"/>
<dbReference type="RefSeq" id="XP_013087427.1">
    <property type="nucleotide sequence ID" value="XM_013231973.2"/>
</dbReference>
<dbReference type="STRING" id="6526.A0A2C9JJE9"/>
<dbReference type="Gene3D" id="1.10.20.10">
    <property type="entry name" value="Histone, subunit A"/>
    <property type="match status" value="1"/>
</dbReference>
<feature type="region of interest" description="Disordered" evidence="8">
    <location>
        <begin position="1"/>
        <end position="53"/>
    </location>
</feature>
<feature type="compositionally biased region" description="Low complexity" evidence="8">
    <location>
        <begin position="12"/>
        <end position="33"/>
    </location>
</feature>
<keyword evidence="12" id="KW-1185">Reference proteome</keyword>
<evidence type="ECO:0000313" key="12">
    <source>
        <dbReference type="Proteomes" id="UP001165740"/>
    </source>
</evidence>
<dbReference type="CDD" id="cd22911">
    <property type="entry name" value="HFD_H3"/>
    <property type="match status" value="1"/>
</dbReference>
<evidence type="ECO:0000256" key="1">
    <source>
        <dbReference type="ARBA" id="ARBA00004123"/>
    </source>
</evidence>
<evidence type="ECO:0000313" key="10">
    <source>
        <dbReference type="EnsemblMetazoa" id="BGLB003390-PB"/>
    </source>
</evidence>
<dbReference type="RefSeq" id="XP_055896764.1">
    <property type="nucleotide sequence ID" value="XM_056040789.1"/>
</dbReference>
<dbReference type="RefSeq" id="XP_055896765.1">
    <property type="nucleotide sequence ID" value="XM_056040790.1"/>
</dbReference>
<dbReference type="FunFam" id="1.10.20.10:FF:000085">
    <property type="entry name" value="Histone H3.2"/>
    <property type="match status" value="1"/>
</dbReference>
<dbReference type="SMART" id="SM00428">
    <property type="entry name" value="H3"/>
    <property type="match status" value="1"/>
</dbReference>
<dbReference type="VEuPathDB" id="VectorBase:BGLAX_039823"/>
<organism evidence="10 11">
    <name type="scientific">Biomphalaria glabrata</name>
    <name type="common">Bloodfluke planorb</name>
    <name type="synonym">Freshwater snail</name>
    <dbReference type="NCBI Taxonomy" id="6526"/>
    <lineage>
        <taxon>Eukaryota</taxon>
        <taxon>Metazoa</taxon>
        <taxon>Spiralia</taxon>
        <taxon>Lophotrochozoa</taxon>
        <taxon>Mollusca</taxon>
        <taxon>Gastropoda</taxon>
        <taxon>Heterobranchia</taxon>
        <taxon>Euthyneura</taxon>
        <taxon>Panpulmonata</taxon>
        <taxon>Hygrophila</taxon>
        <taxon>Lymnaeoidea</taxon>
        <taxon>Planorbidae</taxon>
        <taxon>Biomphalaria</taxon>
    </lineage>
</organism>
<sequence length="165" mass="18375">MARTNQKRSSPQKRPATSSSSSSLNTSASGSAAHRPRVSRVEPAKKGIGKGRAAYPVAHATKRRRPGQVALMEIRKYQKSTDLLIRKLPFARVVREVGMSILRDSLGTLNWQSMAISCLQEACEAYLVRLFEDANLCCIHAKRVTLQPKDIWLAMRIGGYYDSRS</sequence>
<keyword evidence="6" id="KW-0539">Nucleus</keyword>
<dbReference type="PANTHER" id="PTHR45810">
    <property type="entry name" value="HISTONE H3.2"/>
    <property type="match status" value="1"/>
</dbReference>
<reference evidence="10" key="1">
    <citation type="submission" date="2020-05" db="UniProtKB">
        <authorList>
            <consortium name="EnsemblMetazoa"/>
        </authorList>
    </citation>
    <scope>IDENTIFICATION</scope>
    <source>
        <strain evidence="10">BB02</strain>
    </source>
</reference>
<accession>A0A2C9JJE9</accession>
<evidence type="ECO:0000313" key="16">
    <source>
        <dbReference type="RefSeq" id="XP_055896765.1"/>
    </source>
</evidence>
<gene>
    <name evidence="10" type="primary">106071789</name>
    <name evidence="13 14 15 16" type="synonym">LOC106071789</name>
</gene>
<dbReference type="OMA" id="WYLDHCI"/>
<dbReference type="EnsemblMetazoa" id="BGLB003390-RC">
    <property type="protein sequence ID" value="BGLB003390-PC"/>
    <property type="gene ID" value="BGLB003390"/>
</dbReference>
<proteinExistence type="inferred from homology"/>
<evidence type="ECO:0000313" key="14">
    <source>
        <dbReference type="RefSeq" id="XP_013087432.1"/>
    </source>
</evidence>
<dbReference type="GO" id="GO:0003677">
    <property type="term" value="F:DNA binding"/>
    <property type="evidence" value="ECO:0007669"/>
    <property type="project" value="UniProtKB-KW"/>
</dbReference>
<dbReference type="SUPFAM" id="SSF47113">
    <property type="entry name" value="Histone-fold"/>
    <property type="match status" value="1"/>
</dbReference>
<protein>
    <submittedName>
        <fullName evidence="13 14">Uncharacterized protein LOC106071789</fullName>
    </submittedName>
</protein>
<evidence type="ECO:0000256" key="4">
    <source>
        <dbReference type="ARBA" id="ARBA00022454"/>
    </source>
</evidence>
<dbReference type="GO" id="GO:0000786">
    <property type="term" value="C:nucleosome"/>
    <property type="evidence" value="ECO:0007669"/>
    <property type="project" value="UniProtKB-KW"/>
</dbReference>
<evidence type="ECO:0000256" key="5">
    <source>
        <dbReference type="ARBA" id="ARBA00023125"/>
    </source>
</evidence>
<evidence type="ECO:0000259" key="9">
    <source>
        <dbReference type="Pfam" id="PF00125"/>
    </source>
</evidence>
<evidence type="ECO:0000256" key="3">
    <source>
        <dbReference type="ARBA" id="ARBA00010343"/>
    </source>
</evidence>
<name>A0A2C9JJE9_BIOGL</name>
<dbReference type="RefSeq" id="XP_013087432.1">
    <property type="nucleotide sequence ID" value="XM_013231978.2"/>
</dbReference>
<evidence type="ECO:0000256" key="6">
    <source>
        <dbReference type="ARBA" id="ARBA00023242"/>
    </source>
</evidence>
<dbReference type="GO" id="GO:0005634">
    <property type="term" value="C:nucleus"/>
    <property type="evidence" value="ECO:0007669"/>
    <property type="project" value="UniProtKB-SubCell"/>
</dbReference>
<dbReference type="InterPro" id="IPR000164">
    <property type="entry name" value="Histone_H3/CENP-A"/>
</dbReference>
<dbReference type="Proteomes" id="UP001165740">
    <property type="component" value="Chromosome 9"/>
</dbReference>
<comment type="similarity">
    <text evidence="3">Belongs to the histone H3 family.</text>
</comment>
<dbReference type="GO" id="GO:0046982">
    <property type="term" value="F:protein heterodimerization activity"/>
    <property type="evidence" value="ECO:0007669"/>
    <property type="project" value="InterPro"/>
</dbReference>
<evidence type="ECO:0000313" key="11">
    <source>
        <dbReference type="Proteomes" id="UP000076420"/>
    </source>
</evidence>
<keyword evidence="7" id="KW-0544">Nucleosome core</keyword>
<dbReference type="InterPro" id="IPR009072">
    <property type="entry name" value="Histone-fold"/>
</dbReference>
<feature type="domain" description="Core Histone H2A/H2B/H3" evidence="9">
    <location>
        <begin position="66"/>
        <end position="157"/>
    </location>
</feature>
<evidence type="ECO:0000256" key="2">
    <source>
        <dbReference type="ARBA" id="ARBA00004286"/>
    </source>
</evidence>
<dbReference type="PANTHER" id="PTHR45810:SF17">
    <property type="entry name" value="HISTONE H3-LIKE CENTROMERIC PROTEIN A"/>
    <property type="match status" value="1"/>
</dbReference>
<dbReference type="AlphaFoldDB" id="A0A2C9JJE9"/>
<reference evidence="13 14" key="2">
    <citation type="submission" date="2025-04" db="UniProtKB">
        <authorList>
            <consortium name="RefSeq"/>
        </authorList>
    </citation>
    <scope>IDENTIFICATION</scope>
</reference>